<keyword evidence="2" id="KW-0378">Hydrolase</keyword>
<organism evidence="2 3">
    <name type="scientific">Campylobacter jejuni subsp. doylei</name>
    <dbReference type="NCBI Taxonomy" id="32021"/>
    <lineage>
        <taxon>Bacteria</taxon>
        <taxon>Pseudomonadati</taxon>
        <taxon>Campylobacterota</taxon>
        <taxon>Epsilonproteobacteria</taxon>
        <taxon>Campylobacterales</taxon>
        <taxon>Campylobacteraceae</taxon>
        <taxon>Campylobacter</taxon>
    </lineage>
</organism>
<dbReference type="InterPro" id="IPR006935">
    <property type="entry name" value="Helicase/UvrB_N"/>
</dbReference>
<dbReference type="InterPro" id="IPR050742">
    <property type="entry name" value="Helicase_Restrict-Modif_Enz"/>
</dbReference>
<dbReference type="GO" id="GO:0005829">
    <property type="term" value="C:cytosol"/>
    <property type="evidence" value="ECO:0007669"/>
    <property type="project" value="TreeGrafter"/>
</dbReference>
<feature type="domain" description="Helicase ATP-binding" evidence="1">
    <location>
        <begin position="8"/>
        <end position="155"/>
    </location>
</feature>
<dbReference type="InterPro" id="IPR014001">
    <property type="entry name" value="Helicase_ATP-bd"/>
</dbReference>
<dbReference type="REBASE" id="288462">
    <property type="entry name" value="Cje11951ORF1465P"/>
</dbReference>
<dbReference type="PANTHER" id="PTHR47396:SF1">
    <property type="entry name" value="ATP-DEPENDENT HELICASE IRC3-RELATED"/>
    <property type="match status" value="1"/>
</dbReference>
<evidence type="ECO:0000313" key="2">
    <source>
        <dbReference type="EMBL" id="VEG62328.1"/>
    </source>
</evidence>
<dbReference type="AlphaFoldDB" id="A0A3S4SDT5"/>
<dbReference type="GO" id="GO:0003677">
    <property type="term" value="F:DNA binding"/>
    <property type="evidence" value="ECO:0007669"/>
    <property type="project" value="InterPro"/>
</dbReference>
<proteinExistence type="predicted"/>
<dbReference type="SUPFAM" id="SSF52540">
    <property type="entry name" value="P-loop containing nucleoside triphosphate hydrolases"/>
    <property type="match status" value="1"/>
</dbReference>
<dbReference type="PANTHER" id="PTHR47396">
    <property type="entry name" value="TYPE I RESTRICTION ENZYME ECOKI R PROTEIN"/>
    <property type="match status" value="1"/>
</dbReference>
<gene>
    <name evidence="2" type="primary">hsdR_2</name>
    <name evidence="2" type="ORF">NCTC11951_01459</name>
</gene>
<dbReference type="Gene3D" id="3.40.50.300">
    <property type="entry name" value="P-loop containing nucleotide triphosphate hydrolases"/>
    <property type="match status" value="1"/>
</dbReference>
<dbReference type="EC" id="3.1.21.3" evidence="2"/>
<dbReference type="GO" id="GO:0009035">
    <property type="term" value="F:type I site-specific deoxyribonuclease activity"/>
    <property type="evidence" value="ECO:0007669"/>
    <property type="project" value="UniProtKB-EC"/>
</dbReference>
<dbReference type="EMBL" id="LR134359">
    <property type="protein sequence ID" value="VEG62328.1"/>
    <property type="molecule type" value="Genomic_DNA"/>
</dbReference>
<dbReference type="Proteomes" id="UP000275504">
    <property type="component" value="Chromosome"/>
</dbReference>
<dbReference type="PROSITE" id="PS51192">
    <property type="entry name" value="HELICASE_ATP_BIND_1"/>
    <property type="match status" value="1"/>
</dbReference>
<evidence type="ECO:0000259" key="1">
    <source>
        <dbReference type="PROSITE" id="PS51192"/>
    </source>
</evidence>
<reference evidence="2 3" key="1">
    <citation type="submission" date="2018-12" db="EMBL/GenBank/DDBJ databases">
        <authorList>
            <consortium name="Pathogen Informatics"/>
        </authorList>
    </citation>
    <scope>NUCLEOTIDE SEQUENCE [LARGE SCALE GENOMIC DNA]</scope>
    <source>
        <strain evidence="2 3">NCTC11951</strain>
    </source>
</reference>
<dbReference type="GO" id="GO:0005524">
    <property type="term" value="F:ATP binding"/>
    <property type="evidence" value="ECO:0007669"/>
    <property type="project" value="InterPro"/>
</dbReference>
<dbReference type="InterPro" id="IPR027417">
    <property type="entry name" value="P-loop_NTPase"/>
</dbReference>
<sequence>MIKYRIATGTGKTTIDFNLCYRLLKARWSKENKDQKPKILFLCDRVNLRRQALGEFNPIESDCKAVSTEEIKKNDGKIMTNANVFFGIYQSLAANSKEQESKFYLQYPKDFFDLIIIDECHRGGANQEGSWRAVLEYFSYATQLGLTATPKKKKI</sequence>
<dbReference type="Pfam" id="PF04851">
    <property type="entry name" value="ResIII"/>
    <property type="match status" value="1"/>
</dbReference>
<evidence type="ECO:0000313" key="3">
    <source>
        <dbReference type="Proteomes" id="UP000275504"/>
    </source>
</evidence>
<protein>
    <submittedName>
        <fullName evidence="2">Type I restriction-modification system, R subunit</fullName>
        <ecNumber evidence="2">3.1.21.3</ecNumber>
    </submittedName>
</protein>
<accession>A0A3S4SDT5</accession>
<name>A0A3S4SDT5_CAMJU</name>